<proteinExistence type="predicted"/>
<evidence type="ECO:0000313" key="1">
    <source>
        <dbReference type="EMBL" id="KIF54140.1"/>
    </source>
</evidence>
<dbReference type="Proteomes" id="UP000031586">
    <property type="component" value="Unassembled WGS sequence"/>
</dbReference>
<evidence type="ECO:0000313" key="2">
    <source>
        <dbReference type="Proteomes" id="UP000031586"/>
    </source>
</evidence>
<gene>
    <name evidence="1" type="ORF">H735_05205</name>
</gene>
<dbReference type="PATRIC" id="fig|1229493.5.peg.92"/>
<accession>A0A0C1ZAM0</accession>
<name>A0A0C1ZAM0_9VIBR</name>
<dbReference type="AlphaFoldDB" id="A0A0C1ZAM0"/>
<organism evidence="1 2">
    <name type="scientific">Vibrio owensii CAIM 1854 = LMG 25443</name>
    <dbReference type="NCBI Taxonomy" id="1229493"/>
    <lineage>
        <taxon>Bacteria</taxon>
        <taxon>Pseudomonadati</taxon>
        <taxon>Pseudomonadota</taxon>
        <taxon>Gammaproteobacteria</taxon>
        <taxon>Vibrionales</taxon>
        <taxon>Vibrionaceae</taxon>
        <taxon>Vibrio</taxon>
    </lineage>
</organism>
<dbReference type="EMBL" id="JPRD01000010">
    <property type="protein sequence ID" value="KIF54140.1"/>
    <property type="molecule type" value="Genomic_DNA"/>
</dbReference>
<comment type="caution">
    <text evidence="1">The sequence shown here is derived from an EMBL/GenBank/DDBJ whole genome shotgun (WGS) entry which is preliminary data.</text>
</comment>
<sequence length="346" mass="39882">MSKTILIKPKFTNDASSYWAMFYCAILKTLVYQQNLKYRFKSNSLQSYRGVLEHPANFLNQMRGNISNHGLEYLMIDFLRSVDGVDVTKELVSNLLRKHGVTDFEYQYLNVFKLGDDSTLHSTIEQYEDPNVKVFTPNKTMPFNRKKIIQGFTYPLSNIARSFVYSDLLIMISDGKGHTYGFVGEVEGQHGENLFRSTYWDNRDGIKSRYTTFAIGASDKKRAVNKVPVKENITLTEDINGRFILHFSNAHHFIKGFKHAIKNVELCLGGHYNNIDGLDDSHRKVLNVVSDGWGSDKYEVIKNLESLIDYDVDIEHFYYENEDAKFKPSAIALTNQFHLHKIGVNR</sequence>
<reference evidence="1 2" key="1">
    <citation type="submission" date="2014-07" db="EMBL/GenBank/DDBJ databases">
        <title>Unique and conserved regions in Vibrio harveyi and related species in comparison with the shrimp pathogen Vibrio harveyi CAIM 1792.</title>
        <authorList>
            <person name="Espinoza-Valles I."/>
            <person name="Vora G."/>
            <person name="Leekitcharoenphon P."/>
            <person name="Ussery D."/>
            <person name="Hoj L."/>
            <person name="Gomez-Gil B."/>
        </authorList>
    </citation>
    <scope>NUCLEOTIDE SEQUENCE [LARGE SCALE GENOMIC DNA]</scope>
    <source>
        <strain evidence="2">CAIM 1854 / LMG 25443</strain>
    </source>
</reference>
<protein>
    <submittedName>
        <fullName evidence="1">Uncharacterized protein</fullName>
    </submittedName>
</protein>